<keyword evidence="2" id="KW-1185">Reference proteome</keyword>
<dbReference type="AlphaFoldDB" id="A0AA95EZZ5"/>
<dbReference type="EMBL" id="CP119317">
    <property type="protein sequence ID" value="WEK54378.1"/>
    <property type="molecule type" value="Genomic_DNA"/>
</dbReference>
<accession>A0AA95EZZ5</accession>
<dbReference type="Proteomes" id="UP001178662">
    <property type="component" value="Chromosome"/>
</dbReference>
<organism evidence="1 2">
    <name type="scientific">Candidatus Cohnella colombiensis</name>
    <dbReference type="NCBI Taxonomy" id="3121368"/>
    <lineage>
        <taxon>Bacteria</taxon>
        <taxon>Bacillati</taxon>
        <taxon>Bacillota</taxon>
        <taxon>Bacilli</taxon>
        <taxon>Bacillales</taxon>
        <taxon>Paenibacillaceae</taxon>
        <taxon>Cohnella</taxon>
    </lineage>
</organism>
<gene>
    <name evidence="1" type="ORF">P0Y55_17870</name>
</gene>
<evidence type="ECO:0000313" key="2">
    <source>
        <dbReference type="Proteomes" id="UP001178662"/>
    </source>
</evidence>
<reference evidence="1" key="1">
    <citation type="submission" date="2023-03" db="EMBL/GenBank/DDBJ databases">
        <title>Andean soil-derived lignocellulolytic bacterial consortium as a source of novel taxa and putative plastic-active enzymes.</title>
        <authorList>
            <person name="Diaz-Garcia L."/>
            <person name="Chuvochina M."/>
            <person name="Feuerriegel G."/>
            <person name="Bunk B."/>
            <person name="Sproer C."/>
            <person name="Streit W.R."/>
            <person name="Rodriguez L.M."/>
            <person name="Overmann J."/>
            <person name="Jimenez D.J."/>
        </authorList>
    </citation>
    <scope>NUCLEOTIDE SEQUENCE</scope>
    <source>
        <strain evidence="1">MAG 2441</strain>
    </source>
</reference>
<sequence length="122" mass="13682">MCTSRECDLSADADPNSFGVLKFPYSKDNNDAYCGNLPLYVDDVSKFEVVEGTGTAIMSSVYGFLGAESDRIDKSSEYERNKHEYNRKKYGLITDAVLYSEDGKAKTDTLTYKGCKLIEDKR</sequence>
<protein>
    <submittedName>
        <fullName evidence="1">DKNYY domain-containing protein</fullName>
    </submittedName>
</protein>
<evidence type="ECO:0000313" key="1">
    <source>
        <dbReference type="EMBL" id="WEK54378.1"/>
    </source>
</evidence>
<proteinExistence type="predicted"/>
<dbReference type="InterPro" id="IPR027375">
    <property type="entry name" value="DKNYY"/>
</dbReference>
<name>A0AA95EZZ5_9BACL</name>
<dbReference type="Pfam" id="PF13644">
    <property type="entry name" value="DKNYY"/>
    <property type="match status" value="1"/>
</dbReference>